<proteinExistence type="predicted"/>
<accession>A0A095AR24</accession>
<keyword evidence="1" id="KW-0472">Membrane</keyword>
<protein>
    <submittedName>
        <fullName evidence="2">Glycosylphosphatidylinositol anchor attachment 1 protein</fullName>
    </submittedName>
</protein>
<dbReference type="InterPro" id="IPR007246">
    <property type="entry name" value="Gaa1"/>
</dbReference>
<dbReference type="EMBL" id="KL250810">
    <property type="protein sequence ID" value="KGB36776.1"/>
    <property type="molecule type" value="Genomic_DNA"/>
</dbReference>
<dbReference type="GO" id="GO:0016255">
    <property type="term" value="P:attachment of GPI anchor to protein"/>
    <property type="evidence" value="ECO:0007669"/>
    <property type="project" value="TreeGrafter"/>
</dbReference>
<reference evidence="2" key="1">
    <citation type="journal article" date="2012" name="Nat. Genet.">
        <title>Whole-genome sequence of Schistosoma haematobium.</title>
        <authorList>
            <person name="Young N.D."/>
            <person name="Jex A.R."/>
            <person name="Li B."/>
            <person name="Liu S."/>
            <person name="Yang L."/>
            <person name="Xiong Z."/>
            <person name="Li Y."/>
            <person name="Cantacessi C."/>
            <person name="Hall R.S."/>
            <person name="Xu X."/>
            <person name="Chen F."/>
            <person name="Wu X."/>
            <person name="Zerlotini A."/>
            <person name="Oliveira G."/>
            <person name="Hofmann A."/>
            <person name="Zhang G."/>
            <person name="Fang X."/>
            <person name="Kang Y."/>
            <person name="Campbell B.E."/>
            <person name="Loukas A."/>
            <person name="Ranganathan S."/>
            <person name="Rollinson D."/>
            <person name="Rinaldi G."/>
            <person name="Brindley P.J."/>
            <person name="Yang H."/>
            <person name="Wang J."/>
            <person name="Wang J."/>
            <person name="Gasser R.B."/>
        </authorList>
    </citation>
    <scope>NUCLEOTIDE SEQUENCE [LARGE SCALE GENOMIC DNA]</scope>
</reference>
<gene>
    <name evidence="2" type="ORF">MS3_05084</name>
</gene>
<dbReference type="STRING" id="6185.A0A095AR24"/>
<feature type="transmembrane region" description="Helical" evidence="1">
    <location>
        <begin position="367"/>
        <end position="386"/>
    </location>
</feature>
<keyword evidence="1" id="KW-1133">Transmembrane helix</keyword>
<dbReference type="AlphaFoldDB" id="A0A095AR24"/>
<evidence type="ECO:0000313" key="2">
    <source>
        <dbReference type="EMBL" id="KGB36776.1"/>
    </source>
</evidence>
<feature type="transmembrane region" description="Helical" evidence="1">
    <location>
        <begin position="20"/>
        <end position="37"/>
    </location>
</feature>
<dbReference type="Pfam" id="PF04114">
    <property type="entry name" value="Gaa1"/>
    <property type="match status" value="1"/>
</dbReference>
<feature type="transmembrane region" description="Helical" evidence="1">
    <location>
        <begin position="332"/>
        <end position="351"/>
    </location>
</feature>
<evidence type="ECO:0000256" key="1">
    <source>
        <dbReference type="SAM" id="Phobius"/>
    </source>
</evidence>
<keyword evidence="1" id="KW-0812">Transmembrane</keyword>
<feature type="transmembrane region" description="Helical" evidence="1">
    <location>
        <begin position="416"/>
        <end position="439"/>
    </location>
</feature>
<feature type="transmembrane region" description="Helical" evidence="1">
    <location>
        <begin position="459"/>
        <end position="492"/>
    </location>
</feature>
<dbReference type="GO" id="GO:0042765">
    <property type="term" value="C:GPI-anchor transamidase complex"/>
    <property type="evidence" value="ECO:0007669"/>
    <property type="project" value="InterPro"/>
</dbReference>
<organism evidence="2">
    <name type="scientific">Schistosoma haematobium</name>
    <name type="common">Blood fluke</name>
    <dbReference type="NCBI Taxonomy" id="6185"/>
    <lineage>
        <taxon>Eukaryota</taxon>
        <taxon>Metazoa</taxon>
        <taxon>Spiralia</taxon>
        <taxon>Lophotrochozoa</taxon>
        <taxon>Platyhelminthes</taxon>
        <taxon>Trematoda</taxon>
        <taxon>Digenea</taxon>
        <taxon>Strigeidida</taxon>
        <taxon>Schistosomatoidea</taxon>
        <taxon>Schistosomatidae</taxon>
        <taxon>Schistosoma</taxon>
    </lineage>
</organism>
<sequence length="557" mass="63022">MQVYNKKEKYFKYIEKHSTVFGFLLYLIGLIWFCLLSQDELNYKTYMSENALLIGQVNEIFGDVSSSVEFYEESKKAFKSNEIIGLKQWLSIQLSTIGLEVYSQNFSFSHDILSPLKSINGSNLYGIMRSPSGGRTEALVIITSLGDNPTYFGSLAYVLSLSKLFRNLFWSELEGRSGSIQAGLSLEFPNLYQSAIDILPEGPNGLLANLDLVNTVVRLAEAHSVVTRVNSQPYDYRRVTLGTRLNDMMGLMKAVWNQGSNSPTGLHGPLINYQIPAITLRAEQKHRSTVPRSSEVLSVTRLLEGILRSINNLQERFHQSFWYYFLPNPYRYISIGVYMPPVLIMILSLLLKQLESNSPLYSSATPPYILCLILRLTLCFSTGFLLHSSPKYLFKLSNLLLIGSQSINSTFKLVDIFLIGITSLIIAVMIVLPILMLIIKKLLNLYEADKQDLTGQLCLFSWALFLSCLTCLNISSAVVLGIPIVPLLSLFVQRKDNIETKKIQQQHYPISVNAVRNCYEKCILQSLIEADLFGCWTWPVITCGYTSLWLLTWLAIF</sequence>
<name>A0A095AR24_SCHHA</name>
<dbReference type="PANTHER" id="PTHR13304">
    <property type="entry name" value="GLYCOSYLPHOSPHATIDYLINOSITOL ANCHOR ATTACHMENT 1 PROTEIN"/>
    <property type="match status" value="1"/>
</dbReference>
<dbReference type="PANTHER" id="PTHR13304:SF0">
    <property type="entry name" value="GLYCOSYLPHOSPHATIDYLINOSITOL ANCHOR ATTACHMENT 1 PROTEIN"/>
    <property type="match status" value="1"/>
</dbReference>